<gene>
    <name evidence="6" type="ORF">ODALV1_LOCUS27048</name>
</gene>
<evidence type="ECO:0000256" key="1">
    <source>
        <dbReference type="ARBA" id="ARBA00009993"/>
    </source>
</evidence>
<comment type="caution">
    <text evidence="6">The sequence shown here is derived from an EMBL/GenBank/DDBJ whole genome shotgun (WGS) entry which is preliminary data.</text>
</comment>
<reference evidence="6 7" key="1">
    <citation type="submission" date="2024-08" db="EMBL/GenBank/DDBJ databases">
        <authorList>
            <person name="Cucini C."/>
            <person name="Frati F."/>
        </authorList>
    </citation>
    <scope>NUCLEOTIDE SEQUENCE [LARGE SCALE GENOMIC DNA]</scope>
</reference>
<dbReference type="EMBL" id="CAXLJM020000119">
    <property type="protein sequence ID" value="CAL8137715.1"/>
    <property type="molecule type" value="Genomic_DNA"/>
</dbReference>
<dbReference type="Pfam" id="PF01466">
    <property type="entry name" value="Skp1"/>
    <property type="match status" value="1"/>
</dbReference>
<dbReference type="SUPFAM" id="SSF54695">
    <property type="entry name" value="POZ domain"/>
    <property type="match status" value="1"/>
</dbReference>
<dbReference type="SMART" id="SM00512">
    <property type="entry name" value="Skp1"/>
    <property type="match status" value="1"/>
</dbReference>
<evidence type="ECO:0000259" key="5">
    <source>
        <dbReference type="Pfam" id="PF03931"/>
    </source>
</evidence>
<sequence length="198" mass="22162">MEMENSLKLQLQSSDGVIFKVDVDIARYSGTINAILDKLDLEDKIADLIPLPKVDSTILKMVIDWATHDRDEPTPPQHGYYKGADAYKISAWDAEFLKVDMATLLQLLSAATYMDMRGLYDVIYNTISNMTRGKTIEEIFQLLPTVNVSTPAEQEEVGGENAWAPHPTNWSMSIENSLTPAEEEEGGRENARTVHAED</sequence>
<feature type="region of interest" description="Disordered" evidence="3">
    <location>
        <begin position="151"/>
        <end position="198"/>
    </location>
</feature>
<name>A0ABP1RXB8_9HEXA</name>
<dbReference type="CDD" id="cd18322">
    <property type="entry name" value="BTB_POZ_SKP1"/>
    <property type="match status" value="1"/>
</dbReference>
<dbReference type="Gene3D" id="3.30.710.10">
    <property type="entry name" value="Potassium Channel Kv1.1, Chain A"/>
    <property type="match status" value="1"/>
</dbReference>
<evidence type="ECO:0000313" key="6">
    <source>
        <dbReference type="EMBL" id="CAL8137715.1"/>
    </source>
</evidence>
<feature type="domain" description="SKP1 component POZ" evidence="5">
    <location>
        <begin position="8"/>
        <end position="70"/>
    </location>
</feature>
<evidence type="ECO:0000256" key="3">
    <source>
        <dbReference type="SAM" id="MobiDB-lite"/>
    </source>
</evidence>
<dbReference type="PANTHER" id="PTHR11165">
    <property type="entry name" value="SKP1"/>
    <property type="match status" value="1"/>
</dbReference>
<keyword evidence="7" id="KW-1185">Reference proteome</keyword>
<dbReference type="InterPro" id="IPR036296">
    <property type="entry name" value="SKP1-like_dim_sf"/>
</dbReference>
<evidence type="ECO:0000256" key="2">
    <source>
        <dbReference type="ARBA" id="ARBA00022786"/>
    </source>
</evidence>
<feature type="domain" description="SKP1 component dimerisation" evidence="4">
    <location>
        <begin position="118"/>
        <end position="164"/>
    </location>
</feature>
<dbReference type="InterPro" id="IPR016897">
    <property type="entry name" value="SKP1"/>
</dbReference>
<dbReference type="Proteomes" id="UP001642540">
    <property type="component" value="Unassembled WGS sequence"/>
</dbReference>
<comment type="similarity">
    <text evidence="1">Belongs to the SKP1 family.</text>
</comment>
<proteinExistence type="inferred from homology"/>
<keyword evidence="2" id="KW-0833">Ubl conjugation pathway</keyword>
<protein>
    <recommendedName>
        <fullName evidence="8">S-phase kinase-associated protein 1</fullName>
    </recommendedName>
</protein>
<dbReference type="InterPro" id="IPR001232">
    <property type="entry name" value="SKP1-like"/>
</dbReference>
<organism evidence="6 7">
    <name type="scientific">Orchesella dallaii</name>
    <dbReference type="NCBI Taxonomy" id="48710"/>
    <lineage>
        <taxon>Eukaryota</taxon>
        <taxon>Metazoa</taxon>
        <taxon>Ecdysozoa</taxon>
        <taxon>Arthropoda</taxon>
        <taxon>Hexapoda</taxon>
        <taxon>Collembola</taxon>
        <taxon>Entomobryomorpha</taxon>
        <taxon>Entomobryoidea</taxon>
        <taxon>Orchesellidae</taxon>
        <taxon>Orchesellinae</taxon>
        <taxon>Orchesella</taxon>
    </lineage>
</organism>
<evidence type="ECO:0008006" key="8">
    <source>
        <dbReference type="Google" id="ProtNLM"/>
    </source>
</evidence>
<dbReference type="SUPFAM" id="SSF81382">
    <property type="entry name" value="Skp1 dimerisation domain-like"/>
    <property type="match status" value="1"/>
</dbReference>
<dbReference type="Pfam" id="PF03931">
    <property type="entry name" value="Skp1_POZ"/>
    <property type="match status" value="1"/>
</dbReference>
<dbReference type="InterPro" id="IPR011333">
    <property type="entry name" value="SKP1/BTB/POZ_sf"/>
</dbReference>
<feature type="compositionally biased region" description="Basic and acidic residues" evidence="3">
    <location>
        <begin position="187"/>
        <end position="198"/>
    </location>
</feature>
<accession>A0ABP1RXB8</accession>
<evidence type="ECO:0000313" key="7">
    <source>
        <dbReference type="Proteomes" id="UP001642540"/>
    </source>
</evidence>
<evidence type="ECO:0000259" key="4">
    <source>
        <dbReference type="Pfam" id="PF01466"/>
    </source>
</evidence>
<dbReference type="InterPro" id="IPR016073">
    <property type="entry name" value="Skp1_comp_POZ"/>
</dbReference>
<feature type="compositionally biased region" description="Polar residues" evidence="3">
    <location>
        <begin position="168"/>
        <end position="179"/>
    </location>
</feature>
<dbReference type="InterPro" id="IPR016072">
    <property type="entry name" value="Skp1_comp_dimer"/>
</dbReference>